<feature type="binding site" evidence="1">
    <location>
        <position position="103"/>
    </location>
    <ligand>
        <name>S-adenosyl-L-methionine</name>
        <dbReference type="ChEBI" id="CHEBI:59789"/>
    </ligand>
</feature>
<dbReference type="InterPro" id="IPR029063">
    <property type="entry name" value="SAM-dependent_MTases_sf"/>
</dbReference>
<feature type="binding site" evidence="1">
    <location>
        <begin position="147"/>
        <end position="148"/>
    </location>
    <ligand>
        <name>S-adenosyl-L-methionine</name>
        <dbReference type="ChEBI" id="CHEBI:59789"/>
    </ligand>
</feature>
<feature type="binding site" evidence="1">
    <location>
        <position position="42"/>
    </location>
    <ligand>
        <name>S-adenosyl-L-methionine</name>
        <dbReference type="ChEBI" id="CHEBI:59789"/>
    </ligand>
</feature>
<sequence length="284" mass="31790">MFSYRHGFHAGNHADVLKHAILVSLLQYMARKDKAYWYIDTHAGAGAYSLVEGFAAKREEFGNGIGRLWGRSDLPPAPPMIADYLAAVATMNPDGALRYYPGSPYLAWQHLREQDRMRLFELHPSEIDILGENFDQAGKRAILTRADGFDAVRSVLPPPTRRALMLIDPSYEDKQDYGRTLDSLVESVRRFPSGTYAVWYPIVTRAEALAFPRRLRELGFRSWLDASLSISAAPADGFGLYGSGLFIVNPPFVLEGELRDVLPWLVDTLGQDAQARFTLDAVIP</sequence>
<dbReference type="PANTHER" id="PTHR37426">
    <property type="entry name" value="RIBOSOMAL RNA LARGE SUBUNIT METHYLTRANSFERASE J"/>
    <property type="match status" value="1"/>
</dbReference>
<feature type="active site" description="Proton acceptor" evidence="1">
    <location>
        <position position="168"/>
    </location>
</feature>
<keyword evidence="1" id="KW-0489">Methyltransferase</keyword>
<keyword evidence="1" id="KW-0698">rRNA processing</keyword>
<dbReference type="Gene3D" id="3.40.50.150">
    <property type="entry name" value="Vaccinia Virus protein VP39"/>
    <property type="match status" value="1"/>
</dbReference>
<comment type="function">
    <text evidence="1">Specifically methylates the adenine in position 2030 of 23S rRNA.</text>
</comment>
<dbReference type="PANTHER" id="PTHR37426:SF1">
    <property type="entry name" value="RIBOSOMAL RNA LARGE SUBUNIT METHYLTRANSFERASE J"/>
    <property type="match status" value="1"/>
</dbReference>
<dbReference type="HAMAP" id="MF_00934">
    <property type="entry name" value="23SrRNA_methyltr_J"/>
    <property type="match status" value="1"/>
</dbReference>
<evidence type="ECO:0000313" key="3">
    <source>
        <dbReference type="Proteomes" id="UP001082899"/>
    </source>
</evidence>
<comment type="catalytic activity">
    <reaction evidence="1">
        <text>adenosine(2030) in 23S rRNA + S-adenosyl-L-methionine = N(6)-methyladenosine(2030) in 23S rRNA + S-adenosyl-L-homocysteine + H(+)</text>
        <dbReference type="Rhea" id="RHEA:43736"/>
        <dbReference type="Rhea" id="RHEA-COMP:10668"/>
        <dbReference type="Rhea" id="RHEA-COMP:10669"/>
        <dbReference type="ChEBI" id="CHEBI:15378"/>
        <dbReference type="ChEBI" id="CHEBI:57856"/>
        <dbReference type="ChEBI" id="CHEBI:59789"/>
        <dbReference type="ChEBI" id="CHEBI:74411"/>
        <dbReference type="ChEBI" id="CHEBI:74449"/>
        <dbReference type="EC" id="2.1.1.266"/>
    </reaction>
</comment>
<reference evidence="2" key="1">
    <citation type="submission" date="2022-11" db="EMBL/GenBank/DDBJ databases">
        <title>Robbsia betulipollinis sp. nov., isolated from pollen of birch (Betula pendula).</title>
        <authorList>
            <person name="Shi H."/>
            <person name="Ambika Manirajan B."/>
            <person name="Ratering S."/>
            <person name="Geissler-Plaum R."/>
            <person name="Schnell S."/>
        </authorList>
    </citation>
    <scope>NUCLEOTIDE SEQUENCE</scope>
    <source>
        <strain evidence="2">Bb-Pol-6</strain>
    </source>
</reference>
<protein>
    <recommendedName>
        <fullName evidence="1">Ribosomal RNA large subunit methyltransferase J</fullName>
        <ecNumber evidence="1">2.1.1.266</ecNumber>
    </recommendedName>
    <alternativeName>
        <fullName evidence="1">23S rRNA (adenine(2030)-N6)-methyltransferase</fullName>
    </alternativeName>
    <alternativeName>
        <fullName evidence="1">23S rRNA m6A2030 methyltransferase</fullName>
    </alternativeName>
</protein>
<dbReference type="InterPro" id="IPR007473">
    <property type="entry name" value="RlmJ"/>
</dbReference>
<dbReference type="Pfam" id="PF04378">
    <property type="entry name" value="RsmJ"/>
    <property type="match status" value="1"/>
</dbReference>
<keyword evidence="3" id="KW-1185">Reference proteome</keyword>
<dbReference type="SUPFAM" id="SSF53335">
    <property type="entry name" value="S-adenosyl-L-methionine-dependent methyltransferases"/>
    <property type="match status" value="1"/>
</dbReference>
<gene>
    <name evidence="1 2" type="primary">rlmJ</name>
    <name evidence="2" type="ORF">OVY01_11155</name>
</gene>
<dbReference type="EMBL" id="JAPMXC010000001">
    <property type="protein sequence ID" value="MCY0387781.1"/>
    <property type="molecule type" value="Genomic_DNA"/>
</dbReference>
<comment type="similarity">
    <text evidence="1">Belongs to the RlmJ family.</text>
</comment>
<keyword evidence="1" id="KW-0808">Transferase</keyword>
<evidence type="ECO:0000313" key="2">
    <source>
        <dbReference type="EMBL" id="MCY0387781.1"/>
    </source>
</evidence>
<comment type="caution">
    <text evidence="2">The sequence shown here is derived from an EMBL/GenBank/DDBJ whole genome shotgun (WGS) entry which is preliminary data.</text>
</comment>
<organism evidence="2 3">
    <name type="scientific">Robbsia betulipollinis</name>
    <dbReference type="NCBI Taxonomy" id="2981849"/>
    <lineage>
        <taxon>Bacteria</taxon>
        <taxon>Pseudomonadati</taxon>
        <taxon>Pseudomonadota</taxon>
        <taxon>Betaproteobacteria</taxon>
        <taxon>Burkholderiales</taxon>
        <taxon>Burkholderiaceae</taxon>
        <taxon>Robbsia</taxon>
    </lineage>
</organism>
<feature type="binding site" evidence="1">
    <location>
        <position position="168"/>
    </location>
    <ligand>
        <name>S-adenosyl-L-methionine</name>
        <dbReference type="ChEBI" id="CHEBI:59789"/>
    </ligand>
</feature>
<keyword evidence="1" id="KW-0949">S-adenosyl-L-methionine</keyword>
<evidence type="ECO:0000256" key="1">
    <source>
        <dbReference type="HAMAP-Rule" id="MF_00934"/>
    </source>
</evidence>
<proteinExistence type="inferred from homology"/>
<feature type="site" description="Interaction with substrate rRNA" evidence="1">
    <location>
        <position position="4"/>
    </location>
</feature>
<feature type="binding site" evidence="1">
    <location>
        <position position="121"/>
    </location>
    <ligand>
        <name>S-adenosyl-L-methionine</name>
        <dbReference type="ChEBI" id="CHEBI:59789"/>
    </ligand>
</feature>
<name>A0ABT3ZMQ5_9BURK</name>
<feature type="binding site" evidence="1">
    <location>
        <position position="19"/>
    </location>
    <ligand>
        <name>S-adenosyl-L-methionine</name>
        <dbReference type="ChEBI" id="CHEBI:59789"/>
    </ligand>
</feature>
<dbReference type="EC" id="2.1.1.266" evidence="1"/>
<comment type="subunit">
    <text evidence="1">Monomer.</text>
</comment>
<dbReference type="Proteomes" id="UP001082899">
    <property type="component" value="Unassembled WGS sequence"/>
</dbReference>
<accession>A0ABT3ZMQ5</accession>
<dbReference type="RefSeq" id="WP_267847498.1">
    <property type="nucleotide sequence ID" value="NZ_JAPMXC010000001.1"/>
</dbReference>
<keyword evidence="1" id="KW-0694">RNA-binding</keyword>